<dbReference type="EMBL" id="JBHRZV010000014">
    <property type="protein sequence ID" value="MFC3927479.1"/>
    <property type="molecule type" value="Genomic_DNA"/>
</dbReference>
<organism evidence="2 3">
    <name type="scientific">Streptococcus caprae</name>
    <dbReference type="NCBI Taxonomy" id="1640501"/>
    <lineage>
        <taxon>Bacteria</taxon>
        <taxon>Bacillati</taxon>
        <taxon>Bacillota</taxon>
        <taxon>Bacilli</taxon>
        <taxon>Lactobacillales</taxon>
        <taxon>Streptococcaceae</taxon>
        <taxon>Streptococcus</taxon>
    </lineage>
</organism>
<evidence type="ECO:0000313" key="3">
    <source>
        <dbReference type="Proteomes" id="UP001595807"/>
    </source>
</evidence>
<keyword evidence="3" id="KW-1185">Reference proteome</keyword>
<dbReference type="PANTHER" id="PTHR37038">
    <property type="entry name" value="TRANSCRIPTIONAL REGULATOR-RELATED"/>
    <property type="match status" value="1"/>
</dbReference>
<sequence length="300" mass="34144">MTSLHPFGPTFKTLREQRGYSLKEAAGSIVSPQFLSQFEKEQKGMSLENFSRLLISIGIDWLTFASEYDGESIDLYSKLFSQAVSKYPLSEAKTIKELETSIDPFLKDNSELKNLSKILTKFLLLKNDKHALEKDIEQAITYLNKQTYFNTLELDTFCALIDTIKNCPLSLIQKVRDFLLDSLKPGMTTSEHHNTLIILAHITNYLSRNGYFNEAKKILDKTGHYPSPNAVATGTVMIAMQEAYYLIRQNDRAALEKARNILDYIEASNKIIPSEALIKIGRIFEHNFNELNHTGIGIYD</sequence>
<dbReference type="InterPro" id="IPR001387">
    <property type="entry name" value="Cro/C1-type_HTH"/>
</dbReference>
<dbReference type="RefSeq" id="WP_380425090.1">
    <property type="nucleotide sequence ID" value="NZ_JBHRZV010000014.1"/>
</dbReference>
<dbReference type="Proteomes" id="UP001595807">
    <property type="component" value="Unassembled WGS sequence"/>
</dbReference>
<dbReference type="SMART" id="SM00530">
    <property type="entry name" value="HTH_XRE"/>
    <property type="match status" value="1"/>
</dbReference>
<reference evidence="3" key="1">
    <citation type="journal article" date="2019" name="Int. J. Syst. Evol. Microbiol.">
        <title>The Global Catalogue of Microorganisms (GCM) 10K type strain sequencing project: providing services to taxonomists for standard genome sequencing and annotation.</title>
        <authorList>
            <consortium name="The Broad Institute Genomics Platform"/>
            <consortium name="The Broad Institute Genome Sequencing Center for Infectious Disease"/>
            <person name="Wu L."/>
            <person name="Ma J."/>
        </authorList>
    </citation>
    <scope>NUCLEOTIDE SEQUENCE [LARGE SCALE GENOMIC DNA]</scope>
    <source>
        <strain evidence="3">CCUG 67170</strain>
    </source>
</reference>
<feature type="domain" description="HTH cro/C1-type" evidence="1">
    <location>
        <begin position="10"/>
        <end position="64"/>
    </location>
</feature>
<gene>
    <name evidence="2" type="ORF">ACFORF_02375</name>
</gene>
<dbReference type="InterPro" id="IPR053163">
    <property type="entry name" value="HTH-type_regulator_Rgg"/>
</dbReference>
<evidence type="ECO:0000313" key="2">
    <source>
        <dbReference type="EMBL" id="MFC3927479.1"/>
    </source>
</evidence>
<comment type="caution">
    <text evidence="2">The sequence shown here is derived from an EMBL/GenBank/DDBJ whole genome shotgun (WGS) entry which is preliminary data.</text>
</comment>
<dbReference type="InterPro" id="IPR010982">
    <property type="entry name" value="Lambda_DNA-bd_dom_sf"/>
</dbReference>
<accession>A0ABV8CTM3</accession>
<name>A0ABV8CTM3_9STRE</name>
<dbReference type="SUPFAM" id="SSF47413">
    <property type="entry name" value="lambda repressor-like DNA-binding domains"/>
    <property type="match status" value="1"/>
</dbReference>
<dbReference type="Gene3D" id="1.25.40.10">
    <property type="entry name" value="Tetratricopeptide repeat domain"/>
    <property type="match status" value="1"/>
</dbReference>
<protein>
    <submittedName>
        <fullName evidence="2">Helix-turn-helix domain-containing protein</fullName>
    </submittedName>
</protein>
<dbReference type="InterPro" id="IPR011990">
    <property type="entry name" value="TPR-like_helical_dom_sf"/>
</dbReference>
<dbReference type="CDD" id="cd00093">
    <property type="entry name" value="HTH_XRE"/>
    <property type="match status" value="1"/>
</dbReference>
<proteinExistence type="predicted"/>
<evidence type="ECO:0000259" key="1">
    <source>
        <dbReference type="SMART" id="SM00530"/>
    </source>
</evidence>